<name>A0ABT5IVJ8_9NEIS</name>
<evidence type="ECO:0000313" key="2">
    <source>
        <dbReference type="Proteomes" id="UP001219956"/>
    </source>
</evidence>
<dbReference type="EMBL" id="JAQQLF010000005">
    <property type="protein sequence ID" value="MDC7716537.1"/>
    <property type="molecule type" value="Genomic_DNA"/>
</dbReference>
<accession>A0ABT5IVJ8</accession>
<dbReference type="RefSeq" id="WP_272750934.1">
    <property type="nucleotide sequence ID" value="NZ_JAQQLF010000005.1"/>
</dbReference>
<sequence>MKRIIIALLVIAVAFYAMSDRGENIVFIKKHTTGFFEIEYCPVFFKSSSQVVRFSFFPGETDAKVIFASIGTLAAKGEVIFIDDVEDKKLTYRKSDMYRPYIWDGNVRITDDFPWGNKCRRYKLLVKEPFDEDLQISLWSRGG</sequence>
<gene>
    <name evidence="1" type="ORF">PQU95_04805</name>
</gene>
<reference evidence="1 2" key="1">
    <citation type="submission" date="2023-01" db="EMBL/GenBank/DDBJ databases">
        <title>Novel species of the genus Vogesella isolated from rivers.</title>
        <authorList>
            <person name="Lu H."/>
        </authorList>
    </citation>
    <scope>NUCLEOTIDE SEQUENCE [LARGE SCALE GENOMIC DNA]</scope>
    <source>
        <strain evidence="1 2">DC21W</strain>
    </source>
</reference>
<dbReference type="Proteomes" id="UP001219956">
    <property type="component" value="Unassembled WGS sequence"/>
</dbReference>
<organism evidence="1 2">
    <name type="scientific">Vogesella aquatica</name>
    <dbReference type="NCBI Taxonomy" id="2984206"/>
    <lineage>
        <taxon>Bacteria</taxon>
        <taxon>Pseudomonadati</taxon>
        <taxon>Pseudomonadota</taxon>
        <taxon>Betaproteobacteria</taxon>
        <taxon>Neisseriales</taxon>
        <taxon>Chromobacteriaceae</taxon>
        <taxon>Vogesella</taxon>
    </lineage>
</organism>
<evidence type="ECO:0000313" key="1">
    <source>
        <dbReference type="EMBL" id="MDC7716537.1"/>
    </source>
</evidence>
<comment type="caution">
    <text evidence="1">The sequence shown here is derived from an EMBL/GenBank/DDBJ whole genome shotgun (WGS) entry which is preliminary data.</text>
</comment>
<keyword evidence="2" id="KW-1185">Reference proteome</keyword>
<proteinExistence type="predicted"/>
<protein>
    <submittedName>
        <fullName evidence="1">Uncharacterized protein</fullName>
    </submittedName>
</protein>